<comment type="caution">
    <text evidence="1">The sequence shown here is derived from an EMBL/GenBank/DDBJ whole genome shotgun (WGS) entry which is preliminary data.</text>
</comment>
<accession>A0AAN9PYT3</accession>
<proteinExistence type="predicted"/>
<sequence>MLSKFLKEVRSSREGIIAIVDLGTFGEGNIDLVVDAGVSGIASSVSSSHALSQPGPHVPFAELVTLTQVQPSIETAQLNDLTY</sequence>
<reference evidence="1 2" key="1">
    <citation type="submission" date="2024-01" db="EMBL/GenBank/DDBJ databases">
        <title>The genomes of 5 underutilized Papilionoideae crops provide insights into root nodulation and disease resistanc.</title>
        <authorList>
            <person name="Jiang F."/>
        </authorList>
    </citation>
    <scope>NUCLEOTIDE SEQUENCE [LARGE SCALE GENOMIC DNA]</scope>
    <source>
        <strain evidence="1">LVBAO_FW01</strain>
        <tissue evidence="1">Leaves</tissue>
    </source>
</reference>
<keyword evidence="2" id="KW-1185">Reference proteome</keyword>
<gene>
    <name evidence="1" type="ORF">VNO77_33322</name>
</gene>
<evidence type="ECO:0000313" key="2">
    <source>
        <dbReference type="Proteomes" id="UP001367508"/>
    </source>
</evidence>
<organism evidence="1 2">
    <name type="scientific">Canavalia gladiata</name>
    <name type="common">Sword bean</name>
    <name type="synonym">Dolichos gladiatus</name>
    <dbReference type="NCBI Taxonomy" id="3824"/>
    <lineage>
        <taxon>Eukaryota</taxon>
        <taxon>Viridiplantae</taxon>
        <taxon>Streptophyta</taxon>
        <taxon>Embryophyta</taxon>
        <taxon>Tracheophyta</taxon>
        <taxon>Spermatophyta</taxon>
        <taxon>Magnoliopsida</taxon>
        <taxon>eudicotyledons</taxon>
        <taxon>Gunneridae</taxon>
        <taxon>Pentapetalae</taxon>
        <taxon>rosids</taxon>
        <taxon>fabids</taxon>
        <taxon>Fabales</taxon>
        <taxon>Fabaceae</taxon>
        <taxon>Papilionoideae</taxon>
        <taxon>50 kb inversion clade</taxon>
        <taxon>NPAAA clade</taxon>
        <taxon>indigoferoid/millettioid clade</taxon>
        <taxon>Phaseoleae</taxon>
        <taxon>Canavalia</taxon>
    </lineage>
</organism>
<evidence type="ECO:0000313" key="1">
    <source>
        <dbReference type="EMBL" id="KAK7314794.1"/>
    </source>
</evidence>
<protein>
    <submittedName>
        <fullName evidence="1">Uncharacterized protein</fullName>
    </submittedName>
</protein>
<dbReference type="EMBL" id="JAYMYQ010000008">
    <property type="protein sequence ID" value="KAK7314794.1"/>
    <property type="molecule type" value="Genomic_DNA"/>
</dbReference>
<name>A0AAN9PYT3_CANGL</name>
<dbReference type="Proteomes" id="UP001367508">
    <property type="component" value="Unassembled WGS sequence"/>
</dbReference>
<dbReference type="AlphaFoldDB" id="A0AAN9PYT3"/>